<protein>
    <submittedName>
        <fullName evidence="2">Uncharacterized protein</fullName>
    </submittedName>
</protein>
<dbReference type="AlphaFoldDB" id="A0AA38MIM1"/>
<organism evidence="2 3">
    <name type="scientific">Zophobas morio</name>
    <dbReference type="NCBI Taxonomy" id="2755281"/>
    <lineage>
        <taxon>Eukaryota</taxon>
        <taxon>Metazoa</taxon>
        <taxon>Ecdysozoa</taxon>
        <taxon>Arthropoda</taxon>
        <taxon>Hexapoda</taxon>
        <taxon>Insecta</taxon>
        <taxon>Pterygota</taxon>
        <taxon>Neoptera</taxon>
        <taxon>Endopterygota</taxon>
        <taxon>Coleoptera</taxon>
        <taxon>Polyphaga</taxon>
        <taxon>Cucujiformia</taxon>
        <taxon>Tenebrionidae</taxon>
        <taxon>Zophobas</taxon>
    </lineage>
</organism>
<sequence length="149" mass="17242">MWSGTGGTLCGQQESEEPGNAAAGTAARRPVRSIHEEIFSQLRKQKQGAILISDSGDDCRSDRFRAWPMHYVNFSHSLLIELDISIYIRRLLELNYFNNLQFLYLSFVSRNAGITIIQLLVANFSNFRRIVRPKDHVQDPFFPRRLFHK</sequence>
<proteinExistence type="predicted"/>
<evidence type="ECO:0000256" key="1">
    <source>
        <dbReference type="SAM" id="MobiDB-lite"/>
    </source>
</evidence>
<gene>
    <name evidence="2" type="ORF">Zmor_010153</name>
</gene>
<dbReference type="EMBL" id="JALNTZ010000003">
    <property type="protein sequence ID" value="KAJ3658415.1"/>
    <property type="molecule type" value="Genomic_DNA"/>
</dbReference>
<feature type="region of interest" description="Disordered" evidence="1">
    <location>
        <begin position="1"/>
        <end position="29"/>
    </location>
</feature>
<comment type="caution">
    <text evidence="2">The sequence shown here is derived from an EMBL/GenBank/DDBJ whole genome shotgun (WGS) entry which is preliminary data.</text>
</comment>
<evidence type="ECO:0000313" key="3">
    <source>
        <dbReference type="Proteomes" id="UP001168821"/>
    </source>
</evidence>
<dbReference type="Proteomes" id="UP001168821">
    <property type="component" value="Unassembled WGS sequence"/>
</dbReference>
<reference evidence="2" key="1">
    <citation type="journal article" date="2023" name="G3 (Bethesda)">
        <title>Whole genome assemblies of Zophobas morio and Tenebrio molitor.</title>
        <authorList>
            <person name="Kaur S."/>
            <person name="Stinson S.A."/>
            <person name="diCenzo G.C."/>
        </authorList>
    </citation>
    <scope>NUCLEOTIDE SEQUENCE</scope>
    <source>
        <strain evidence="2">QUZm001</strain>
    </source>
</reference>
<accession>A0AA38MIM1</accession>
<keyword evidence="3" id="KW-1185">Reference proteome</keyword>
<name>A0AA38MIM1_9CUCU</name>
<evidence type="ECO:0000313" key="2">
    <source>
        <dbReference type="EMBL" id="KAJ3658415.1"/>
    </source>
</evidence>